<feature type="region of interest" description="Disordered" evidence="3">
    <location>
        <begin position="630"/>
        <end position="700"/>
    </location>
</feature>
<keyword evidence="5" id="KW-1185">Reference proteome</keyword>
<sequence>MATGHSLSVVTNSCVTLPRNPKTKLAATFDERLASDEESAEERWRWSNDYSLNWSSGESPRPSTKARPNVKPSLIENNGSQLREPNGDVLWGEREANLLASFESDDGDLSNEDFFNKLQEARKAHRESLKTLEKAYNEKLQRQKDLNTHPRSSLNYSNGFKQHTNMGTDTNLRGTDRGPDNVGDHSFHHINDELEQFAKSQPSWSALTPPVDKVRDMSTRKPPSGRPKHAWRMSSSLASSTRSSNTFKNEWSDITWTSDSDMESNSKSYGQDVKLGQSTNSTLSLSKQPDSPAVIVDNMWDDFSVDSYAPRSRRDSRVSSRSTDSKKQKKKTEWTPHITIPKPFQMTIRDSEKEHKMSRASQEIDEEIKRRLIEEEMECQKHFKATPVPATTFIPLYEDLKEQQTERSREIRLQSKQRLKEVQKPFSFVKREEKQNSLKSKVTTPKQSRTPKFKARAVPKAVFDPSVDERILEEEEYRKIRIKMRAEEMLRSSSLPPNMELKAKEYSDGKQRRKLMKKREKHAFLSDEHKFHPQINGTIPDYNDLYQKFQEEIRQKKSEKEPTVVEPFNLRTSHIPSKREKILAELQAEEDRRKEELRGLHSKTLKSSRSLSTSMDDVLPIKTTSSSILRKSMTDKALQERAESEKRQAEMERQKKLRQKQLQQSVIKKSKAHDTSQSLEATSREKIKQYREADKEREAEYNRELQEMMERIESRPLLFERESQHNAQKRAERQYIKALRSAGLDEGFLERKGGKGGIHVTKDELSPSHYSDSDSDKDLDILKRSDDDQHDTYEVDHESAGTFSSDEDD</sequence>
<dbReference type="Proteomes" id="UP001152320">
    <property type="component" value="Chromosome 3"/>
</dbReference>
<feature type="region of interest" description="Disordered" evidence="3">
    <location>
        <begin position="746"/>
        <end position="809"/>
    </location>
</feature>
<feature type="compositionally biased region" description="Polar residues" evidence="3">
    <location>
        <begin position="437"/>
        <end position="448"/>
    </location>
</feature>
<dbReference type="PANTHER" id="PTHR21501:SF1">
    <property type="entry name" value="PROTEIN FAM-161"/>
    <property type="match status" value="1"/>
</dbReference>
<dbReference type="GO" id="GO:0005856">
    <property type="term" value="C:cytoskeleton"/>
    <property type="evidence" value="ECO:0007669"/>
    <property type="project" value="UniProtKB-ARBA"/>
</dbReference>
<feature type="compositionally biased region" description="Basic and acidic residues" evidence="3">
    <location>
        <begin position="632"/>
        <end position="654"/>
    </location>
</feature>
<proteinExistence type="inferred from homology"/>
<keyword evidence="2" id="KW-0175">Coiled coil</keyword>
<feature type="region of interest" description="Disordered" evidence="3">
    <location>
        <begin position="50"/>
        <end position="85"/>
    </location>
</feature>
<protein>
    <recommendedName>
        <fullName evidence="6">Protein FAM161A</fullName>
    </recommendedName>
</protein>
<dbReference type="InterPro" id="IPR051655">
    <property type="entry name" value="FAM161"/>
</dbReference>
<feature type="region of interest" description="Disordered" evidence="3">
    <location>
        <begin position="306"/>
        <end position="334"/>
    </location>
</feature>
<organism evidence="4 5">
    <name type="scientific">Holothuria leucospilota</name>
    <name type="common">Black long sea cucumber</name>
    <name type="synonym">Mertensiothuria leucospilota</name>
    <dbReference type="NCBI Taxonomy" id="206669"/>
    <lineage>
        <taxon>Eukaryota</taxon>
        <taxon>Metazoa</taxon>
        <taxon>Echinodermata</taxon>
        <taxon>Eleutherozoa</taxon>
        <taxon>Echinozoa</taxon>
        <taxon>Holothuroidea</taxon>
        <taxon>Aspidochirotacea</taxon>
        <taxon>Aspidochirotida</taxon>
        <taxon>Holothuriidae</taxon>
        <taxon>Holothuria</taxon>
    </lineage>
</organism>
<dbReference type="InterPro" id="IPR019579">
    <property type="entry name" value="FAM161A/B"/>
</dbReference>
<evidence type="ECO:0000256" key="1">
    <source>
        <dbReference type="ARBA" id="ARBA00006663"/>
    </source>
</evidence>
<dbReference type="AlphaFoldDB" id="A0A9Q1HHR4"/>
<evidence type="ECO:0000256" key="3">
    <source>
        <dbReference type="SAM" id="MobiDB-lite"/>
    </source>
</evidence>
<feature type="region of interest" description="Disordered" evidence="3">
    <location>
        <begin position="432"/>
        <end position="456"/>
    </location>
</feature>
<accession>A0A9Q1HHR4</accession>
<feature type="compositionally biased region" description="Low complexity" evidence="3">
    <location>
        <begin position="234"/>
        <end position="244"/>
    </location>
</feature>
<dbReference type="OrthoDB" id="2150121at2759"/>
<evidence type="ECO:0000313" key="5">
    <source>
        <dbReference type="Proteomes" id="UP001152320"/>
    </source>
</evidence>
<comment type="similarity">
    <text evidence="1">Belongs to the FAM161 family.</text>
</comment>
<feature type="region of interest" description="Disordered" evidence="3">
    <location>
        <begin position="591"/>
        <end position="613"/>
    </location>
</feature>
<feature type="compositionally biased region" description="Basic and acidic residues" evidence="3">
    <location>
        <begin position="174"/>
        <end position="192"/>
    </location>
</feature>
<dbReference type="PANTHER" id="PTHR21501">
    <property type="entry name" value="PROTEIN FAM-161"/>
    <property type="match status" value="1"/>
</dbReference>
<feature type="compositionally biased region" description="Polar residues" evidence="3">
    <location>
        <begin position="50"/>
        <end position="62"/>
    </location>
</feature>
<reference evidence="4" key="1">
    <citation type="submission" date="2021-10" db="EMBL/GenBank/DDBJ databases">
        <title>Tropical sea cucumber genome reveals ecological adaptation and Cuvierian tubules defense mechanism.</title>
        <authorList>
            <person name="Chen T."/>
        </authorList>
    </citation>
    <scope>NUCLEOTIDE SEQUENCE</scope>
    <source>
        <strain evidence="4">Nanhai2018</strain>
        <tissue evidence="4">Muscle</tissue>
    </source>
</reference>
<dbReference type="Pfam" id="PF10595">
    <property type="entry name" value="FAM161A_B"/>
    <property type="match status" value="1"/>
</dbReference>
<evidence type="ECO:0008006" key="6">
    <source>
        <dbReference type="Google" id="ProtNLM"/>
    </source>
</evidence>
<feature type="compositionally biased region" description="Basic and acidic residues" evidence="3">
    <location>
        <begin position="312"/>
        <end position="334"/>
    </location>
</feature>
<feature type="compositionally biased region" description="Basic and acidic residues" evidence="3">
    <location>
        <begin position="682"/>
        <end position="700"/>
    </location>
</feature>
<dbReference type="GO" id="GO:0044782">
    <property type="term" value="P:cilium organization"/>
    <property type="evidence" value="ECO:0007669"/>
    <property type="project" value="TreeGrafter"/>
</dbReference>
<evidence type="ECO:0000256" key="2">
    <source>
        <dbReference type="ARBA" id="ARBA00023054"/>
    </source>
</evidence>
<name>A0A9Q1HHR4_HOLLE</name>
<gene>
    <name evidence="4" type="ORF">HOLleu_08281</name>
</gene>
<dbReference type="GO" id="GO:0005929">
    <property type="term" value="C:cilium"/>
    <property type="evidence" value="ECO:0007669"/>
    <property type="project" value="TreeGrafter"/>
</dbReference>
<evidence type="ECO:0000313" key="4">
    <source>
        <dbReference type="EMBL" id="KAJ8045298.1"/>
    </source>
</evidence>
<dbReference type="EMBL" id="JAIZAY010000003">
    <property type="protein sequence ID" value="KAJ8045298.1"/>
    <property type="molecule type" value="Genomic_DNA"/>
</dbReference>
<feature type="compositionally biased region" description="Polar residues" evidence="3">
    <location>
        <begin position="149"/>
        <end position="173"/>
    </location>
</feature>
<comment type="caution">
    <text evidence="4">The sequence shown here is derived from an EMBL/GenBank/DDBJ whole genome shotgun (WGS) entry which is preliminary data.</text>
</comment>
<feature type="region of interest" description="Disordered" evidence="3">
    <location>
        <begin position="140"/>
        <end position="244"/>
    </location>
</feature>
<feature type="compositionally biased region" description="Basic and acidic residues" evidence="3">
    <location>
        <begin position="760"/>
        <end position="799"/>
    </location>
</feature>